<accession>A0A9P1IWB0</accession>
<gene>
    <name evidence="2" type="ORF">CAMP_LOCUS13220</name>
</gene>
<evidence type="ECO:0000256" key="1">
    <source>
        <dbReference type="SAM" id="MobiDB-lite"/>
    </source>
</evidence>
<feature type="compositionally biased region" description="Basic residues" evidence="1">
    <location>
        <begin position="219"/>
        <end position="233"/>
    </location>
</feature>
<sequence length="698" mass="79160">MAFNKIEDFGRTIIVPDENLPDSRLLKKYAKGTVIFTNGKILDNYEDGQIIDLNEDVMYGLLCNDKKLQLYKCDQNGKVLSDDQFEIDTFAHLEGGAEILKEGKRQYLENKKIYLKSVRQNNQSFFEDLDSDNDDNTVDDVNAKLNSNLTGDVVTDDSTISNDNDDNTVDDVNAKLNSNLTGDVVTDDSTISNEETIGDSSNSSSSSSNNLNFAPKVNQKSKKLRKNDHKGKRKNNDEVITTKNKAKKRKQADKTCSAKIQFETAQTSLREIKDCEAQNFVATDVELNDIEFAAILRENEEGFDSCSALFGYRDSTRSGKVVILSEHTSLEQLKTNKDGKVTVQLMSSDNAKLHLLSIMNTFSIREFGTTEKMTHIRFILDSLDMSFEWLRSLTTQKLGKLFSEFSNAFYPLWLIRISIFDSIFNDLLKKVMRKLKTNGLTIARKLPSLYPNHRDKIIEIFNTFDNSVDQKCGDITKELNKLQTNDSIILNRKGFPLDVVKTFLDTVKEEENITAFCRSVEKISDCETLDYLKGQFDKFKECGFGIVFAENIEPSECAFMNGDDVTASSKWLSSHFDLQLLFITNDESDIPSLKRTVYLTTPLINGSDTVKLMPISIRLYKNGIILSDVEMVQSIILEEANISTDNFELSDFKQVIKKLGRLSILNDCELGTYILRKYETGAAHSSNKLYKFNKNFII</sequence>
<name>A0A9P1IWB0_9PELO</name>
<evidence type="ECO:0000313" key="2">
    <source>
        <dbReference type="EMBL" id="CAI5450583.1"/>
    </source>
</evidence>
<feature type="compositionally biased region" description="Low complexity" evidence="1">
    <location>
        <begin position="200"/>
        <end position="210"/>
    </location>
</feature>
<dbReference type="EMBL" id="CANHGI010000005">
    <property type="protein sequence ID" value="CAI5450583.1"/>
    <property type="molecule type" value="Genomic_DNA"/>
</dbReference>
<reference evidence="2" key="1">
    <citation type="submission" date="2022-11" db="EMBL/GenBank/DDBJ databases">
        <authorList>
            <person name="Kikuchi T."/>
        </authorList>
    </citation>
    <scope>NUCLEOTIDE SEQUENCE</scope>
    <source>
        <strain evidence="2">PS1010</strain>
    </source>
</reference>
<dbReference type="AlphaFoldDB" id="A0A9P1IWB0"/>
<protein>
    <submittedName>
        <fullName evidence="2">Uncharacterized protein</fullName>
    </submittedName>
</protein>
<keyword evidence="3" id="KW-1185">Reference proteome</keyword>
<feature type="region of interest" description="Disordered" evidence="1">
    <location>
        <begin position="152"/>
        <end position="252"/>
    </location>
</feature>
<dbReference type="Proteomes" id="UP001152747">
    <property type="component" value="Unassembled WGS sequence"/>
</dbReference>
<evidence type="ECO:0000313" key="3">
    <source>
        <dbReference type="Proteomes" id="UP001152747"/>
    </source>
</evidence>
<feature type="compositionally biased region" description="Polar residues" evidence="1">
    <location>
        <begin position="175"/>
        <end position="199"/>
    </location>
</feature>
<comment type="caution">
    <text evidence="2">The sequence shown here is derived from an EMBL/GenBank/DDBJ whole genome shotgun (WGS) entry which is preliminary data.</text>
</comment>
<organism evidence="2 3">
    <name type="scientific">Caenorhabditis angaria</name>
    <dbReference type="NCBI Taxonomy" id="860376"/>
    <lineage>
        <taxon>Eukaryota</taxon>
        <taxon>Metazoa</taxon>
        <taxon>Ecdysozoa</taxon>
        <taxon>Nematoda</taxon>
        <taxon>Chromadorea</taxon>
        <taxon>Rhabditida</taxon>
        <taxon>Rhabditina</taxon>
        <taxon>Rhabditomorpha</taxon>
        <taxon>Rhabditoidea</taxon>
        <taxon>Rhabditidae</taxon>
        <taxon>Peloderinae</taxon>
        <taxon>Caenorhabditis</taxon>
    </lineage>
</organism>
<proteinExistence type="predicted"/>